<feature type="compositionally biased region" description="Low complexity" evidence="2">
    <location>
        <begin position="1079"/>
        <end position="1089"/>
    </location>
</feature>
<feature type="region of interest" description="Disordered" evidence="2">
    <location>
        <begin position="1066"/>
        <end position="1089"/>
    </location>
</feature>
<organism evidence="3 5">
    <name type="scientific">Volvox reticuliferus</name>
    <dbReference type="NCBI Taxonomy" id="1737510"/>
    <lineage>
        <taxon>Eukaryota</taxon>
        <taxon>Viridiplantae</taxon>
        <taxon>Chlorophyta</taxon>
        <taxon>core chlorophytes</taxon>
        <taxon>Chlorophyceae</taxon>
        <taxon>CS clade</taxon>
        <taxon>Chlamydomonadales</taxon>
        <taxon>Volvocaceae</taxon>
        <taxon>Volvox</taxon>
    </lineage>
</organism>
<feature type="compositionally biased region" description="Low complexity" evidence="2">
    <location>
        <begin position="494"/>
        <end position="504"/>
    </location>
</feature>
<feature type="compositionally biased region" description="Polar residues" evidence="2">
    <location>
        <begin position="606"/>
        <end position="619"/>
    </location>
</feature>
<feature type="region of interest" description="Disordered" evidence="2">
    <location>
        <begin position="585"/>
        <end position="734"/>
    </location>
</feature>
<dbReference type="AlphaFoldDB" id="A0A8J4FCP4"/>
<proteinExistence type="predicted"/>
<dbReference type="OrthoDB" id="544031at2759"/>
<comment type="caution">
    <text evidence="3">The sequence shown here is derived from an EMBL/GenBank/DDBJ whole genome shotgun (WGS) entry which is preliminary data.</text>
</comment>
<keyword evidence="5" id="KW-1185">Reference proteome</keyword>
<feature type="region of interest" description="Disordered" evidence="2">
    <location>
        <begin position="493"/>
        <end position="512"/>
    </location>
</feature>
<dbReference type="Proteomes" id="UP000747110">
    <property type="component" value="Unassembled WGS sequence"/>
</dbReference>
<evidence type="ECO:0000313" key="4">
    <source>
        <dbReference type="EMBL" id="GIL98497.1"/>
    </source>
</evidence>
<evidence type="ECO:0008006" key="6">
    <source>
        <dbReference type="Google" id="ProtNLM"/>
    </source>
</evidence>
<evidence type="ECO:0000256" key="2">
    <source>
        <dbReference type="SAM" id="MobiDB-lite"/>
    </source>
</evidence>
<evidence type="ECO:0000256" key="1">
    <source>
        <dbReference type="SAM" id="Coils"/>
    </source>
</evidence>
<evidence type="ECO:0000313" key="5">
    <source>
        <dbReference type="Proteomes" id="UP000747110"/>
    </source>
</evidence>
<protein>
    <recommendedName>
        <fullName evidence="6">Plastid lipid-associated protein/fibrillin conserved domain-containing protein</fullName>
    </recommendedName>
</protein>
<feature type="coiled-coil region" evidence="1">
    <location>
        <begin position="302"/>
        <end position="332"/>
    </location>
</feature>
<dbReference type="Proteomes" id="UP000722791">
    <property type="component" value="Unassembled WGS sequence"/>
</dbReference>
<reference evidence="3" key="1">
    <citation type="journal article" date="2021" name="Proc. Natl. Acad. Sci. U.S.A.">
        <title>Three genomes in the algal genus Volvox reveal the fate of a haploid sex-determining region after a transition to homothallism.</title>
        <authorList>
            <person name="Yamamoto K."/>
            <person name="Hamaji T."/>
            <person name="Kawai-Toyooka H."/>
            <person name="Matsuzaki R."/>
            <person name="Takahashi F."/>
            <person name="Nishimura Y."/>
            <person name="Kawachi M."/>
            <person name="Noguchi H."/>
            <person name="Minakuchi Y."/>
            <person name="Umen J.G."/>
            <person name="Toyoda A."/>
            <person name="Nozaki H."/>
        </authorList>
    </citation>
    <scope>NUCLEOTIDE SEQUENCE</scope>
    <source>
        <strain evidence="4">NIES-3785</strain>
        <strain evidence="3">NIES-3786</strain>
    </source>
</reference>
<feature type="region of interest" description="Disordered" evidence="2">
    <location>
        <begin position="117"/>
        <end position="137"/>
    </location>
</feature>
<sequence length="1101" mass="111740">MYLYVPFGMAGLGQGVGTPQVVPSAGRKNQTPRLRKLQPGGQLRYRPVRSQQICAGVPNRTQNTKADGSEIGIAAGLDFGSVFRSVFDFGTPKVKSATQAAAAVVVASTTARPPAAGALDVGTQSPAAGQNAGGAAASTLPATTPGPFAATHMASTAGVQPVATLAEQVLAGQDAVQDDPVAAARQLQLFLSQYKNQYGSETDARISAAVAKLQDYIQGYSQQQYGAAVEGLGGASAAGGLGATAGWVADGASPGDGVVYHNYILEQLTGILDWVNNLLVNNNPKPYMFDAYGRVLENPTVIASLEQQQEQLRAASNSLRVLIQQLQQVNRQYATMADPDEKAAMGQVLSQLTTMADRLAVAATRRPLPPTPPVPPPSAVDTATHLAPYVRPEEVYGAEKYRDPLLRVLDGVYQAVVVDSGLREFLAGIKQLGDSLVASMAVAWTGAPPIGRLIAYIAAVAGVLFVMRTRLPPALLAPTKIFGQLGAGGGSGGSAAAPASSNGPVDSGPAAPPTVANPAAAAAFAAIAANSNGNSNGQAAAAAAAAAFAAIAANGGGSSAAGDSGIGQLPTGPLAATDRDTELGDIRLPSEGLNPNDPYAARGASNEAQATGGVNNRTQAGAAAGGMAGGARRNGSSSSAGFGNGWTTLTGTTASSAAAPSTSSGMFASSSVPAGANVPRRSGSSDWEGDRTDWWNFGQRSQKQMQPQAVNPPAPPPPQPPAQSPGGSASRGPTVAESWEAFRRIQDTSQVAGAVGNTAIGNGGLLDTTAALAAAAVAAAAVGSGVTAGSDLKMAELARAAEERRLSKDRARLRATIKDRLRWVCLALGPVSSVVPGGEPLREEVDGLLAQLEALSPTDKPLNTVVDVARRPTVGAPVALVDPMLLGEWRLVYASNASGTAGVPSAASQAAGGGPNLLAQILHIADSLPGFGMTHVVQRLALEKQAGPAAPAAGGGSAAPATILTENSAVFRFGPLGSWRVCVRGRWVDNGGGLCAAAEFESFSVRPVDLWGLPVEELLPEVAVPVPDVLRSRSEWCTTYLDEEMRIGRGSGGALFLFRRGAADGEPAPATAPSPMPRAPGAAPAPAATAAAIQQPVMRPL</sequence>
<feature type="compositionally biased region" description="Low complexity" evidence="2">
    <location>
        <begin position="127"/>
        <end position="137"/>
    </location>
</feature>
<feature type="compositionally biased region" description="Low complexity" evidence="2">
    <location>
        <begin position="724"/>
        <end position="733"/>
    </location>
</feature>
<accession>A0A8J4FCP4</accession>
<evidence type="ECO:0000313" key="3">
    <source>
        <dbReference type="EMBL" id="GIL70770.1"/>
    </source>
</evidence>
<dbReference type="InterPro" id="IPR039633">
    <property type="entry name" value="PAP"/>
</dbReference>
<gene>
    <name evidence="3" type="ORF">Vretifemale_1339</name>
    <name evidence="4" type="ORF">Vretimale_3853</name>
</gene>
<keyword evidence="1" id="KW-0175">Coiled coil</keyword>
<feature type="compositionally biased region" description="Low complexity" evidence="2">
    <location>
        <begin position="630"/>
        <end position="665"/>
    </location>
</feature>
<dbReference type="PANTHER" id="PTHR31906">
    <property type="entry name" value="PLASTID-LIPID-ASSOCIATED PROTEIN 4, CHLOROPLASTIC-RELATED"/>
    <property type="match status" value="1"/>
</dbReference>
<name>A0A8J4FCP4_9CHLO</name>
<feature type="compositionally biased region" description="Pro residues" evidence="2">
    <location>
        <begin position="710"/>
        <end position="723"/>
    </location>
</feature>
<dbReference type="EMBL" id="BNCP01000002">
    <property type="protein sequence ID" value="GIL70770.1"/>
    <property type="molecule type" value="Genomic_DNA"/>
</dbReference>
<dbReference type="EMBL" id="BNCQ01000005">
    <property type="protein sequence ID" value="GIL98497.1"/>
    <property type="molecule type" value="Genomic_DNA"/>
</dbReference>